<dbReference type="KEGG" id="cox:E0W60_33860"/>
<proteinExistence type="predicted"/>
<evidence type="ECO:0000313" key="1">
    <source>
        <dbReference type="EMBL" id="QBY56043.1"/>
    </source>
</evidence>
<organism evidence="1 2">
    <name type="scientific">Cupriavidus oxalaticus</name>
    <dbReference type="NCBI Taxonomy" id="96344"/>
    <lineage>
        <taxon>Bacteria</taxon>
        <taxon>Pseudomonadati</taxon>
        <taxon>Pseudomonadota</taxon>
        <taxon>Betaproteobacteria</taxon>
        <taxon>Burkholderiales</taxon>
        <taxon>Burkholderiaceae</taxon>
        <taxon>Cupriavidus</taxon>
    </lineage>
</organism>
<sequence>MKKTDRTLAEPIKNLEVEKWRLKNGLTVSAACEQLGLQRAKFAEMRSRPQEPIEDKAVCQLLEIYESHPESMPSVRQLDIEQFMIELGFDPENPSDKKEFAVLVGREPAAVYRWLAGEGNYSKPVERLIEAYSRIHLVGAKKRTLLRTHAIKIAERLGISDLFERATWRKG</sequence>
<dbReference type="EMBL" id="CP038637">
    <property type="protein sequence ID" value="QBY56043.1"/>
    <property type="molecule type" value="Genomic_DNA"/>
</dbReference>
<accession>A0A4P7LQW8</accession>
<keyword evidence="1" id="KW-0614">Plasmid</keyword>
<dbReference type="AlphaFoldDB" id="A0A4P7LQW8"/>
<name>A0A4P7LQW8_9BURK</name>
<geneLocation type="plasmid" evidence="1">
    <name>unnamed2</name>
</geneLocation>
<dbReference type="Proteomes" id="UP000295294">
    <property type="component" value="Plasmid unnamed2"/>
</dbReference>
<dbReference type="OrthoDB" id="8967850at2"/>
<protein>
    <submittedName>
        <fullName evidence="1">Uncharacterized protein</fullName>
    </submittedName>
</protein>
<dbReference type="RefSeq" id="WP_135707211.1">
    <property type="nucleotide sequence ID" value="NZ_CP038637.1"/>
</dbReference>
<evidence type="ECO:0000313" key="2">
    <source>
        <dbReference type="Proteomes" id="UP000295294"/>
    </source>
</evidence>
<reference evidence="1 2" key="1">
    <citation type="submission" date="2019-03" db="EMBL/GenBank/DDBJ databases">
        <title>Efficiently degradation of phenoxyalkanoic acid herbicides by Cupriavidus oxalaticus strain X32.</title>
        <authorList>
            <person name="Sheng X."/>
        </authorList>
    </citation>
    <scope>NUCLEOTIDE SEQUENCE [LARGE SCALE GENOMIC DNA]</scope>
    <source>
        <strain evidence="1 2">X32</strain>
        <plasmid evidence="1 2">unnamed2</plasmid>
    </source>
</reference>
<gene>
    <name evidence="1" type="ORF">E0W60_33860</name>
</gene>